<dbReference type="PANTHER" id="PTHR40841:SF2">
    <property type="entry name" value="SIDEROPHORE-DEGRADING ESTERASE (EUROFUNG)"/>
    <property type="match status" value="1"/>
</dbReference>
<evidence type="ECO:0000313" key="6">
    <source>
        <dbReference type="Proteomes" id="UP000240527"/>
    </source>
</evidence>
<dbReference type="PANTHER" id="PTHR40841">
    <property type="entry name" value="SIDEROPHORE TRIACETYLFUSARININE C ESTERASE"/>
    <property type="match status" value="1"/>
</dbReference>
<evidence type="ECO:0000256" key="1">
    <source>
        <dbReference type="ARBA" id="ARBA00005622"/>
    </source>
</evidence>
<dbReference type="InterPro" id="IPR021860">
    <property type="entry name" value="Peptidase_S12_Pab87-rel_C"/>
</dbReference>
<dbReference type="Gene3D" id="3.40.50.1820">
    <property type="entry name" value="alpha/beta hydrolase"/>
    <property type="match status" value="1"/>
</dbReference>
<dbReference type="InterPro" id="IPR000801">
    <property type="entry name" value="Esterase-like"/>
</dbReference>
<evidence type="ECO:0000313" key="5">
    <source>
        <dbReference type="EMBL" id="AVQ01073.1"/>
    </source>
</evidence>
<keyword evidence="2" id="KW-0378">Hydrolase</keyword>
<name>A0ABM6TDU3_9CAUL</name>
<dbReference type="RefSeq" id="WP_013077930.1">
    <property type="nucleotide sequence ID" value="NZ_CP027850.1"/>
</dbReference>
<dbReference type="Pfam" id="PF00756">
    <property type="entry name" value="Esterase"/>
    <property type="match status" value="1"/>
</dbReference>
<accession>A0ABM6TDU3</accession>
<dbReference type="Proteomes" id="UP000240527">
    <property type="component" value="Chromosome"/>
</dbReference>
<dbReference type="EMBL" id="CP027850">
    <property type="protein sequence ID" value="AVQ01073.1"/>
    <property type="molecule type" value="Genomic_DNA"/>
</dbReference>
<organism evidence="5 6">
    <name type="scientific">Caulobacter segnis</name>
    <dbReference type="NCBI Taxonomy" id="88688"/>
    <lineage>
        <taxon>Bacteria</taxon>
        <taxon>Pseudomonadati</taxon>
        <taxon>Pseudomonadota</taxon>
        <taxon>Alphaproteobacteria</taxon>
        <taxon>Caulobacterales</taxon>
        <taxon>Caulobacteraceae</taxon>
        <taxon>Caulobacter</taxon>
    </lineage>
</organism>
<reference evidence="5 6" key="1">
    <citation type="journal article" date="2015" name="Biotechnol. Bioeng.">
        <title>Genome sequence and phenotypic characterization of Caulobacter segnis.</title>
        <authorList>
            <person name="Patel S."/>
            <person name="Fletcher B."/>
            <person name="Scott D.C."/>
            <person name="Ely B."/>
        </authorList>
    </citation>
    <scope>NUCLEOTIDE SEQUENCE [LARGE SCALE GENOMIC DNA]</scope>
    <source>
        <strain evidence="5 6">TK0059</strain>
    </source>
</reference>
<feature type="signal peptide" evidence="3">
    <location>
        <begin position="1"/>
        <end position="21"/>
    </location>
</feature>
<keyword evidence="6" id="KW-1185">Reference proteome</keyword>
<feature type="chain" id="PRO_5047315975" evidence="3">
    <location>
        <begin position="22"/>
        <end position="373"/>
    </location>
</feature>
<proteinExistence type="inferred from homology"/>
<comment type="similarity">
    <text evidence="1">Belongs to the esterase D family.</text>
</comment>
<dbReference type="InterPro" id="IPR052558">
    <property type="entry name" value="Siderophore_Hydrolase_D"/>
</dbReference>
<feature type="domain" description="Peptidase S12 Pab87-related C-terminal" evidence="4">
    <location>
        <begin position="285"/>
        <end position="361"/>
    </location>
</feature>
<keyword evidence="3" id="KW-0732">Signal</keyword>
<protein>
    <submittedName>
        <fullName evidence="5">DUF3471 domain-containing protein</fullName>
    </submittedName>
</protein>
<sequence>MKTHLIAVSLLACAFSLPASAESSSLSVKAEGPVVISGATSLTVHSAIVGRDFVVEVTVPRTPPILPGQTAPVIYVLDGGYDLAGPAGWLLGAAGTMAPAYVVTVGYPAGASARGVDLLSAPATSPDGIAQKGGGAETFRRFLVEELKPFIEARYPVDGNRSILFGHSLSGIFTANALASHPMDFAGYLIASPSVWADPGVIDRLHGLQLGVPPRRVFVGYGAKEEAYMISGARQVVQALSGLQGILIQAKAFEGEQHISYYPVLPNAAFPFLLPRDNVMRRPSPIELPVGRLKRYLGVYELADHRRVAITEDEDGLVFKVDGRDEAGLLAEAVDRFFIRGVDANIVFDAGDGAAKEMAISLNGRTARALRVQ</sequence>
<dbReference type="SUPFAM" id="SSF53474">
    <property type="entry name" value="alpha/beta-Hydrolases"/>
    <property type="match status" value="1"/>
</dbReference>
<gene>
    <name evidence="5" type="ORF">B7G68_03870</name>
</gene>
<dbReference type="InterPro" id="IPR029058">
    <property type="entry name" value="AB_hydrolase_fold"/>
</dbReference>
<evidence type="ECO:0000256" key="3">
    <source>
        <dbReference type="SAM" id="SignalP"/>
    </source>
</evidence>
<evidence type="ECO:0000259" key="4">
    <source>
        <dbReference type="Pfam" id="PF11954"/>
    </source>
</evidence>
<dbReference type="Pfam" id="PF11954">
    <property type="entry name" value="DUF3471"/>
    <property type="match status" value="1"/>
</dbReference>
<evidence type="ECO:0000256" key="2">
    <source>
        <dbReference type="ARBA" id="ARBA00022801"/>
    </source>
</evidence>